<protein>
    <submittedName>
        <fullName evidence="2">Cytochrome C oxidase, mono-heme subunit/FixO</fullName>
    </submittedName>
</protein>
<dbReference type="GO" id="GO:0009055">
    <property type="term" value="F:electron transfer activity"/>
    <property type="evidence" value="ECO:0007669"/>
    <property type="project" value="InterPro"/>
</dbReference>
<reference evidence="2 3" key="1">
    <citation type="submission" date="2019-02" db="EMBL/GenBank/DDBJ databases">
        <title>Deep-cultivation of Planctomycetes and their phenomic and genomic characterization uncovers novel biology.</title>
        <authorList>
            <person name="Wiegand S."/>
            <person name="Jogler M."/>
            <person name="Boedeker C."/>
            <person name="Pinto D."/>
            <person name="Vollmers J."/>
            <person name="Rivas-Marin E."/>
            <person name="Kohn T."/>
            <person name="Peeters S.H."/>
            <person name="Heuer A."/>
            <person name="Rast P."/>
            <person name="Oberbeckmann S."/>
            <person name="Bunk B."/>
            <person name="Jeske O."/>
            <person name="Meyerdierks A."/>
            <person name="Storesund J.E."/>
            <person name="Kallscheuer N."/>
            <person name="Luecker S."/>
            <person name="Lage O.M."/>
            <person name="Pohl T."/>
            <person name="Merkel B.J."/>
            <person name="Hornburger P."/>
            <person name="Mueller R.-W."/>
            <person name="Bruemmer F."/>
            <person name="Labrenz M."/>
            <person name="Spormann A.M."/>
            <person name="Op den Camp H."/>
            <person name="Overmann J."/>
            <person name="Amann R."/>
            <person name="Jetten M.S.M."/>
            <person name="Mascher T."/>
            <person name="Medema M.H."/>
            <person name="Devos D.P."/>
            <person name="Kaster A.-K."/>
            <person name="Ovreas L."/>
            <person name="Rohde M."/>
            <person name="Galperin M.Y."/>
            <person name="Jogler C."/>
        </authorList>
    </citation>
    <scope>NUCLEOTIDE SEQUENCE [LARGE SCALE GENOMIC DNA]</scope>
    <source>
        <strain evidence="2 3">I41</strain>
    </source>
</reference>
<dbReference type="Pfam" id="PF02433">
    <property type="entry name" value="FixO"/>
    <property type="match status" value="1"/>
</dbReference>
<name>A0A517U2A1_9BACT</name>
<dbReference type="InterPro" id="IPR036909">
    <property type="entry name" value="Cyt_c-like_dom_sf"/>
</dbReference>
<evidence type="ECO:0000256" key="1">
    <source>
        <dbReference type="SAM" id="Phobius"/>
    </source>
</evidence>
<keyword evidence="1" id="KW-0812">Transmembrane</keyword>
<evidence type="ECO:0000313" key="2">
    <source>
        <dbReference type="EMBL" id="QDT74748.1"/>
    </source>
</evidence>
<organism evidence="2 3">
    <name type="scientific">Lacipirellula limnantheis</name>
    <dbReference type="NCBI Taxonomy" id="2528024"/>
    <lineage>
        <taxon>Bacteria</taxon>
        <taxon>Pseudomonadati</taxon>
        <taxon>Planctomycetota</taxon>
        <taxon>Planctomycetia</taxon>
        <taxon>Pirellulales</taxon>
        <taxon>Lacipirellulaceae</taxon>
        <taxon>Lacipirellula</taxon>
    </lineage>
</organism>
<dbReference type="SUPFAM" id="SSF46626">
    <property type="entry name" value="Cytochrome c"/>
    <property type="match status" value="1"/>
</dbReference>
<keyword evidence="1" id="KW-0472">Membrane</keyword>
<evidence type="ECO:0000313" key="3">
    <source>
        <dbReference type="Proteomes" id="UP000317909"/>
    </source>
</evidence>
<dbReference type="EMBL" id="CP036339">
    <property type="protein sequence ID" value="QDT74748.1"/>
    <property type="molecule type" value="Genomic_DNA"/>
</dbReference>
<dbReference type="InterPro" id="IPR003468">
    <property type="entry name" value="Cyt_c_oxidase_monohaem-su/FixO"/>
</dbReference>
<keyword evidence="1" id="KW-1133">Transmembrane helix</keyword>
<dbReference type="Proteomes" id="UP000317909">
    <property type="component" value="Chromosome"/>
</dbReference>
<dbReference type="OrthoDB" id="9805440at2"/>
<accession>A0A517U2A1</accession>
<feature type="transmembrane region" description="Helical" evidence="1">
    <location>
        <begin position="6"/>
        <end position="32"/>
    </location>
</feature>
<dbReference type="AlphaFoldDB" id="A0A517U2A1"/>
<keyword evidence="3" id="KW-1185">Reference proteome</keyword>
<dbReference type="KEGG" id="llh:I41_39470"/>
<proteinExistence type="predicted"/>
<sequence>MFETKAGVLLIGGLGFFLFAFLSNAVVPILLYRHMPEQTVQQLVEKNENLQYQLEDLNVRYPEAFKKYYGEPGQKAAVEALRLGREVYIAEGCWHCHSQFVRPVSNESERWGKVASSIEYQNELQRPVMFGTRRVGPDLSREGGRRGNDWHAVHFFDPPQVSKGSPMPKYPWFFDGISFTALMTRLEKQDPTFAAKLKEDFGDDLASKQTQVIAAVRKKYPALAEELTLSPDAPNKRGLAIIAYIQWLGSWLEEYPDYERFVPLNEQMQNPLE</sequence>
<gene>
    <name evidence="2" type="ORF">I41_39470</name>
</gene>
<dbReference type="GO" id="GO:0020037">
    <property type="term" value="F:heme binding"/>
    <property type="evidence" value="ECO:0007669"/>
    <property type="project" value="InterPro"/>
</dbReference>
<dbReference type="RefSeq" id="WP_145434482.1">
    <property type="nucleotide sequence ID" value="NZ_CP036339.1"/>
</dbReference>
<dbReference type="Gene3D" id="1.10.760.10">
    <property type="entry name" value="Cytochrome c-like domain"/>
    <property type="match status" value="1"/>
</dbReference>